<evidence type="ECO:0000313" key="2">
    <source>
        <dbReference type="Proteomes" id="UP001220530"/>
    </source>
</evidence>
<dbReference type="Gene3D" id="3.30.390.10">
    <property type="entry name" value="Enolase-like, N-terminal domain"/>
    <property type="match status" value="1"/>
</dbReference>
<reference evidence="1 2" key="1">
    <citation type="submission" date="2023-02" db="EMBL/GenBank/DDBJ databases">
        <title>Devosia algicola sp. nov., isolated from the phycosphere of marine algae.</title>
        <authorList>
            <person name="Kim J.M."/>
            <person name="Lee J.K."/>
            <person name="Choi B.J."/>
            <person name="Bayburt H."/>
            <person name="Jeon C.O."/>
        </authorList>
    </citation>
    <scope>NUCLEOTIDE SEQUENCE [LARGE SCALE GENOMIC DNA]</scope>
    <source>
        <strain evidence="1 2">G20-9</strain>
    </source>
</reference>
<name>A0ABY7YQY1_9HYPH</name>
<proteinExistence type="predicted"/>
<sequence length="70" mass="7723">MKIKSIKAFAITNPIAGGTYDEAKAKGTARRPPWTKDAEVANPMSRYPKYKALRARLEFGISGGRRDCHG</sequence>
<dbReference type="Proteomes" id="UP001220530">
    <property type="component" value="Chromosome"/>
</dbReference>
<accession>A0ABY7YQY1</accession>
<keyword evidence="2" id="KW-1185">Reference proteome</keyword>
<dbReference type="RefSeq" id="WP_282219854.1">
    <property type="nucleotide sequence ID" value="NZ_CP118246.1"/>
</dbReference>
<gene>
    <name evidence="1" type="ORF">PSQ19_04960</name>
</gene>
<evidence type="ECO:0000313" key="1">
    <source>
        <dbReference type="EMBL" id="WDR03460.1"/>
    </source>
</evidence>
<organism evidence="1 2">
    <name type="scientific">Devosia algicola</name>
    <dbReference type="NCBI Taxonomy" id="3026418"/>
    <lineage>
        <taxon>Bacteria</taxon>
        <taxon>Pseudomonadati</taxon>
        <taxon>Pseudomonadota</taxon>
        <taxon>Alphaproteobacteria</taxon>
        <taxon>Hyphomicrobiales</taxon>
        <taxon>Devosiaceae</taxon>
        <taxon>Devosia</taxon>
    </lineage>
</organism>
<dbReference type="EMBL" id="CP118246">
    <property type="protein sequence ID" value="WDR03460.1"/>
    <property type="molecule type" value="Genomic_DNA"/>
</dbReference>
<protein>
    <submittedName>
        <fullName evidence="1">Uncharacterized protein</fullName>
    </submittedName>
</protein>
<dbReference type="InterPro" id="IPR029017">
    <property type="entry name" value="Enolase-like_N"/>
</dbReference>